<dbReference type="PROSITE" id="PS50897">
    <property type="entry name" value="CTLH"/>
    <property type="match status" value="1"/>
</dbReference>
<sequence>MGFLFLVVLVVCVCPYECVADIDLATITDRAVWRMQLRKSLQVVFCFLVYWIQSIPLENITVYLNLFDGLWKFCLQILDTNPQLFFPLQQQRLIELIRNGKVKEALEFARKS</sequence>
<evidence type="ECO:0000313" key="4">
    <source>
        <dbReference type="Proteomes" id="UP000238479"/>
    </source>
</evidence>
<dbReference type="Gramene" id="PRQ28855">
    <property type="protein sequence ID" value="PRQ28855"/>
    <property type="gene ID" value="RchiOBHm_Chr5g0007511"/>
</dbReference>
<dbReference type="Proteomes" id="UP000238479">
    <property type="component" value="Chromosome 5"/>
</dbReference>
<dbReference type="InterPro" id="IPR024964">
    <property type="entry name" value="CTLH/CRA"/>
</dbReference>
<dbReference type="InterPro" id="IPR006595">
    <property type="entry name" value="CTLH_C"/>
</dbReference>
<dbReference type="Pfam" id="PF10607">
    <property type="entry name" value="CTLH"/>
    <property type="match status" value="1"/>
</dbReference>
<proteinExistence type="predicted"/>
<feature type="chain" id="PRO_5015129239" evidence="1">
    <location>
        <begin position="21"/>
        <end position="112"/>
    </location>
</feature>
<organism evidence="3 4">
    <name type="scientific">Rosa chinensis</name>
    <name type="common">China rose</name>
    <dbReference type="NCBI Taxonomy" id="74649"/>
    <lineage>
        <taxon>Eukaryota</taxon>
        <taxon>Viridiplantae</taxon>
        <taxon>Streptophyta</taxon>
        <taxon>Embryophyta</taxon>
        <taxon>Tracheophyta</taxon>
        <taxon>Spermatophyta</taxon>
        <taxon>Magnoliopsida</taxon>
        <taxon>eudicotyledons</taxon>
        <taxon>Gunneridae</taxon>
        <taxon>Pentapetalae</taxon>
        <taxon>rosids</taxon>
        <taxon>fabids</taxon>
        <taxon>Rosales</taxon>
        <taxon>Rosaceae</taxon>
        <taxon>Rosoideae</taxon>
        <taxon>Rosoideae incertae sedis</taxon>
        <taxon>Rosa</taxon>
    </lineage>
</organism>
<name>A0A2P6Q3U9_ROSCH</name>
<comment type="caution">
    <text evidence="3">The sequence shown here is derived from an EMBL/GenBank/DDBJ whole genome shotgun (WGS) entry which is preliminary data.</text>
</comment>
<evidence type="ECO:0000313" key="3">
    <source>
        <dbReference type="EMBL" id="PRQ28855.1"/>
    </source>
</evidence>
<protein>
    <submittedName>
        <fullName evidence="3">Putative CTLH/CRA to LisH motif domain-containing protein</fullName>
    </submittedName>
</protein>
<evidence type="ECO:0000259" key="2">
    <source>
        <dbReference type="PROSITE" id="PS50897"/>
    </source>
</evidence>
<gene>
    <name evidence="3" type="ORF">RchiOBHm_Chr5g0007511</name>
</gene>
<keyword evidence="1" id="KW-0732">Signal</keyword>
<feature type="signal peptide" evidence="1">
    <location>
        <begin position="1"/>
        <end position="20"/>
    </location>
</feature>
<dbReference type="AlphaFoldDB" id="A0A2P6Q3U9"/>
<accession>A0A2P6Q3U9</accession>
<reference evidence="3 4" key="1">
    <citation type="journal article" date="2018" name="Nat. Genet.">
        <title>The Rosa genome provides new insights in the design of modern roses.</title>
        <authorList>
            <person name="Bendahmane M."/>
        </authorList>
    </citation>
    <scope>NUCLEOTIDE SEQUENCE [LARGE SCALE GENOMIC DNA]</scope>
    <source>
        <strain evidence="4">cv. Old Blush</strain>
    </source>
</reference>
<dbReference type="STRING" id="74649.A0A2P6Q3U9"/>
<evidence type="ECO:0000256" key="1">
    <source>
        <dbReference type="SAM" id="SignalP"/>
    </source>
</evidence>
<dbReference type="EMBL" id="PDCK01000043">
    <property type="protein sequence ID" value="PRQ28855.1"/>
    <property type="molecule type" value="Genomic_DNA"/>
</dbReference>
<keyword evidence="4" id="KW-1185">Reference proteome</keyword>
<feature type="domain" description="CTLH" evidence="2">
    <location>
        <begin position="73"/>
        <end position="104"/>
    </location>
</feature>